<dbReference type="Proteomes" id="UP000287033">
    <property type="component" value="Unassembled WGS sequence"/>
</dbReference>
<dbReference type="Gene3D" id="3.90.1150.10">
    <property type="entry name" value="Aspartate Aminotransferase, domain 1"/>
    <property type="match status" value="1"/>
</dbReference>
<proteinExistence type="inferred from homology"/>
<dbReference type="SUPFAM" id="SSF53383">
    <property type="entry name" value="PLP-dependent transferases"/>
    <property type="match status" value="1"/>
</dbReference>
<name>A0A401TCQ9_CHIPU</name>
<dbReference type="InterPro" id="IPR015424">
    <property type="entry name" value="PyrdxlP-dep_Trfase"/>
</dbReference>
<dbReference type="GO" id="GO:0019346">
    <property type="term" value="P:transsulfuration"/>
    <property type="evidence" value="ECO:0007669"/>
    <property type="project" value="InterPro"/>
</dbReference>
<reference evidence="8 9" key="1">
    <citation type="journal article" date="2018" name="Nat. Ecol. Evol.">
        <title>Shark genomes provide insights into elasmobranch evolution and the origin of vertebrates.</title>
        <authorList>
            <person name="Hara Y"/>
            <person name="Yamaguchi K"/>
            <person name="Onimaru K"/>
            <person name="Kadota M"/>
            <person name="Koyanagi M"/>
            <person name="Keeley SD"/>
            <person name="Tatsumi K"/>
            <person name="Tanaka K"/>
            <person name="Motone F"/>
            <person name="Kageyama Y"/>
            <person name="Nozu R"/>
            <person name="Adachi N"/>
            <person name="Nishimura O"/>
            <person name="Nakagawa R"/>
            <person name="Tanegashima C"/>
            <person name="Kiyatake I"/>
            <person name="Matsumoto R"/>
            <person name="Murakumo K"/>
            <person name="Nishida K"/>
            <person name="Terakita A"/>
            <person name="Kuratani S"/>
            <person name="Sato K"/>
            <person name="Hyodo S Kuraku.S."/>
        </authorList>
    </citation>
    <scope>NUCLEOTIDE SEQUENCE [LARGE SCALE GENOMIC DNA]</scope>
</reference>
<dbReference type="PANTHER" id="PTHR11808">
    <property type="entry name" value="TRANS-SULFURATION ENZYME FAMILY MEMBER"/>
    <property type="match status" value="1"/>
</dbReference>
<protein>
    <recommendedName>
        <fullName evidence="3">cystathionine gamma-lyase</fullName>
        <ecNumber evidence="3">4.4.1.1</ecNumber>
    </recommendedName>
    <alternativeName>
        <fullName evidence="6">Gamma-cystathionase</fullName>
    </alternativeName>
</protein>
<keyword evidence="9" id="KW-1185">Reference proteome</keyword>
<dbReference type="PANTHER" id="PTHR11808:SF15">
    <property type="entry name" value="CYSTATHIONINE GAMMA-LYASE"/>
    <property type="match status" value="1"/>
</dbReference>
<sequence>AIMTHASVPKEDRDVLGISDTLIRLSVGLEDVADIIEDLHQALKAAHPNVVIPTEQINRFLCN</sequence>
<dbReference type="EC" id="4.4.1.1" evidence="3"/>
<comment type="pathway">
    <text evidence="2">Amino-acid biosynthesis; L-cysteine biosynthesis; L-cysteine from L-homocysteine and L-serine: step 2/2.</text>
</comment>
<keyword evidence="5" id="KW-0198">Cysteine biosynthesis</keyword>
<evidence type="ECO:0000313" key="8">
    <source>
        <dbReference type="EMBL" id="GCC40443.1"/>
    </source>
</evidence>
<dbReference type="InterPro" id="IPR015422">
    <property type="entry name" value="PyrdxlP-dep_Trfase_small"/>
</dbReference>
<dbReference type="GO" id="GO:0005737">
    <property type="term" value="C:cytoplasm"/>
    <property type="evidence" value="ECO:0007669"/>
    <property type="project" value="TreeGrafter"/>
</dbReference>
<evidence type="ECO:0000256" key="4">
    <source>
        <dbReference type="ARBA" id="ARBA00022898"/>
    </source>
</evidence>
<evidence type="ECO:0000256" key="7">
    <source>
        <dbReference type="RuleBase" id="RU362118"/>
    </source>
</evidence>
<organism evidence="8 9">
    <name type="scientific">Chiloscyllium punctatum</name>
    <name type="common">Brownbanded bambooshark</name>
    <name type="synonym">Hemiscyllium punctatum</name>
    <dbReference type="NCBI Taxonomy" id="137246"/>
    <lineage>
        <taxon>Eukaryota</taxon>
        <taxon>Metazoa</taxon>
        <taxon>Chordata</taxon>
        <taxon>Craniata</taxon>
        <taxon>Vertebrata</taxon>
        <taxon>Chondrichthyes</taxon>
        <taxon>Elasmobranchii</taxon>
        <taxon>Galeomorphii</taxon>
        <taxon>Galeoidea</taxon>
        <taxon>Orectolobiformes</taxon>
        <taxon>Hemiscylliidae</taxon>
        <taxon>Chiloscyllium</taxon>
    </lineage>
</organism>
<dbReference type="GO" id="GO:0004123">
    <property type="term" value="F:cystathionine gamma-lyase activity"/>
    <property type="evidence" value="ECO:0007669"/>
    <property type="project" value="TreeGrafter"/>
</dbReference>
<dbReference type="GO" id="GO:0030170">
    <property type="term" value="F:pyridoxal phosphate binding"/>
    <property type="evidence" value="ECO:0007669"/>
    <property type="project" value="InterPro"/>
</dbReference>
<dbReference type="InterPro" id="IPR000277">
    <property type="entry name" value="Cys/Met-Metab_PyrdxlP-dep_enz"/>
</dbReference>
<gene>
    <name evidence="8" type="ORF">chiPu_0024065</name>
</gene>
<keyword evidence="4 7" id="KW-0663">Pyridoxal phosphate</keyword>
<dbReference type="STRING" id="137246.A0A401TCQ9"/>
<evidence type="ECO:0000256" key="5">
    <source>
        <dbReference type="ARBA" id="ARBA00023192"/>
    </source>
</evidence>
<evidence type="ECO:0000256" key="6">
    <source>
        <dbReference type="ARBA" id="ARBA00029853"/>
    </source>
</evidence>
<evidence type="ECO:0000256" key="3">
    <source>
        <dbReference type="ARBA" id="ARBA00012085"/>
    </source>
</evidence>
<evidence type="ECO:0000256" key="1">
    <source>
        <dbReference type="ARBA" id="ARBA00001933"/>
    </source>
</evidence>
<comment type="caution">
    <text evidence="8">The sequence shown here is derived from an EMBL/GenBank/DDBJ whole genome shotgun (WGS) entry which is preliminary data.</text>
</comment>
<dbReference type="EMBL" id="BEZZ01032190">
    <property type="protein sequence ID" value="GCC40443.1"/>
    <property type="molecule type" value="Genomic_DNA"/>
</dbReference>
<evidence type="ECO:0000256" key="2">
    <source>
        <dbReference type="ARBA" id="ARBA00005038"/>
    </source>
</evidence>
<dbReference type="AlphaFoldDB" id="A0A401TCQ9"/>
<keyword evidence="5" id="KW-0028">Amino-acid biosynthesis</keyword>
<dbReference type="GO" id="GO:0019343">
    <property type="term" value="P:cysteine biosynthetic process via cystathionine"/>
    <property type="evidence" value="ECO:0007669"/>
    <property type="project" value="TreeGrafter"/>
</dbReference>
<dbReference type="OMA" id="QINRFLC"/>
<evidence type="ECO:0000313" key="9">
    <source>
        <dbReference type="Proteomes" id="UP000287033"/>
    </source>
</evidence>
<comment type="similarity">
    <text evidence="7">Belongs to the trans-sulfuration enzymes family.</text>
</comment>
<dbReference type="Pfam" id="PF01053">
    <property type="entry name" value="Cys_Met_Meta_PP"/>
    <property type="match status" value="1"/>
</dbReference>
<accession>A0A401TCQ9</accession>
<feature type="non-terminal residue" evidence="8">
    <location>
        <position position="1"/>
    </location>
</feature>
<comment type="cofactor">
    <cofactor evidence="1 7">
        <name>pyridoxal 5'-phosphate</name>
        <dbReference type="ChEBI" id="CHEBI:597326"/>
    </cofactor>
</comment>
<dbReference type="OrthoDB" id="3512640at2759"/>